<dbReference type="AlphaFoldDB" id="A0AAF0Y882"/>
<feature type="domain" description="RRM" evidence="4">
    <location>
        <begin position="141"/>
        <end position="224"/>
    </location>
</feature>
<evidence type="ECO:0000313" key="6">
    <source>
        <dbReference type="Proteomes" id="UP000827549"/>
    </source>
</evidence>
<sequence length="514" mass="55020">MADESTKSRKSGRTAEQEAARAARKAAKKAAAAEAAAEPATEASPEASAEPAAEASSKKRRAEDEGDNPDLLEIDLAAEAPMSKAEIRAARKRAKRGDAPLERSSKPVGENDKDAGDETKRHTGEKAVKEKAPKATKGEWSVWVGNIAFRTTPDSLKEFIEKGIVELGGEADSVTRVNLPKKPGNGSFAANKGFAYVDLKTEALQSLAIGLSERPFDGRRLLIKAGNDHKANPEARTPKPSTSAPGNDRILAQATQKHPESATLFIGNLPFDVTEDELRDLVEGNAEVVEEDEEEEVKEEEKEEGGEGEQEEEGEDEDGEAKPKAPAAMSSRSGIKSGLIKTRLAQFEDTGRCKGFAFWDFKSALHAKRAVLNRKNHYLRGNRLNLQFASEEAQKRSGGRRGDGGGGRGRSGGRGGGRGGRPQREPRYFEQEGGDESHRASGNDFESERGAQSRIAASFAAGGDDAATSESRGGDKRGKKWESKGRQAPGAALAMAKREKVGIVASEGSKVTFD</sequence>
<dbReference type="PANTHER" id="PTHR23236:SF119">
    <property type="entry name" value="NUCLEAR RNA-BINDING PROTEIN SART-3"/>
    <property type="match status" value="1"/>
</dbReference>
<feature type="compositionally biased region" description="Acidic residues" evidence="3">
    <location>
        <begin position="64"/>
        <end position="73"/>
    </location>
</feature>
<feature type="compositionally biased region" description="Low complexity" evidence="3">
    <location>
        <begin position="456"/>
        <end position="466"/>
    </location>
</feature>
<feature type="compositionally biased region" description="Basic and acidic residues" evidence="3">
    <location>
        <begin position="96"/>
        <end position="135"/>
    </location>
</feature>
<evidence type="ECO:0000256" key="1">
    <source>
        <dbReference type="ARBA" id="ARBA00022737"/>
    </source>
</evidence>
<dbReference type="GO" id="GO:0003723">
    <property type="term" value="F:RNA binding"/>
    <property type="evidence" value="ECO:0007669"/>
    <property type="project" value="UniProtKB-KW"/>
</dbReference>
<dbReference type="InterPro" id="IPR012677">
    <property type="entry name" value="Nucleotide-bd_a/b_plait_sf"/>
</dbReference>
<dbReference type="PANTHER" id="PTHR23236">
    <property type="entry name" value="EUKARYOTIC TRANSLATION INITIATION FACTOR 4B/4H"/>
    <property type="match status" value="1"/>
</dbReference>
<dbReference type="EMBL" id="CP086717">
    <property type="protein sequence ID" value="WOO82038.1"/>
    <property type="molecule type" value="Genomic_DNA"/>
</dbReference>
<gene>
    <name evidence="5" type="primary">NOP13</name>
    <name evidence="5" type="ORF">LOC62_04G005540</name>
</gene>
<organism evidence="5 6">
    <name type="scientific">Vanrija pseudolonga</name>
    <dbReference type="NCBI Taxonomy" id="143232"/>
    <lineage>
        <taxon>Eukaryota</taxon>
        <taxon>Fungi</taxon>
        <taxon>Dikarya</taxon>
        <taxon>Basidiomycota</taxon>
        <taxon>Agaricomycotina</taxon>
        <taxon>Tremellomycetes</taxon>
        <taxon>Trichosporonales</taxon>
        <taxon>Trichosporonaceae</taxon>
        <taxon>Vanrija</taxon>
    </lineage>
</organism>
<feature type="compositionally biased region" description="Acidic residues" evidence="3">
    <location>
        <begin position="288"/>
        <end position="319"/>
    </location>
</feature>
<evidence type="ECO:0000313" key="5">
    <source>
        <dbReference type="EMBL" id="WOO82038.1"/>
    </source>
</evidence>
<name>A0AAF0Y882_9TREE</name>
<feature type="compositionally biased region" description="Basic and acidic residues" evidence="3">
    <location>
        <begin position="222"/>
        <end position="237"/>
    </location>
</feature>
<accession>A0AAF0Y882</accession>
<proteinExistence type="predicted"/>
<dbReference type="Proteomes" id="UP000827549">
    <property type="component" value="Chromosome 4"/>
</dbReference>
<dbReference type="RefSeq" id="XP_062628070.1">
    <property type="nucleotide sequence ID" value="XM_062772086.1"/>
</dbReference>
<feature type="compositionally biased region" description="Basic and acidic residues" evidence="3">
    <location>
        <begin position="1"/>
        <end position="21"/>
    </location>
</feature>
<evidence type="ECO:0000259" key="4">
    <source>
        <dbReference type="SMART" id="SM00360"/>
    </source>
</evidence>
<feature type="compositionally biased region" description="Basic and acidic residues" evidence="3">
    <location>
        <begin position="392"/>
        <end position="403"/>
    </location>
</feature>
<feature type="compositionally biased region" description="Basic and acidic residues" evidence="3">
    <location>
        <begin position="422"/>
        <end position="451"/>
    </location>
</feature>
<feature type="compositionally biased region" description="Basic and acidic residues" evidence="3">
    <location>
        <begin position="472"/>
        <end position="485"/>
    </location>
</feature>
<keyword evidence="1" id="KW-0677">Repeat</keyword>
<dbReference type="GeneID" id="87808769"/>
<evidence type="ECO:0000256" key="3">
    <source>
        <dbReference type="SAM" id="MobiDB-lite"/>
    </source>
</evidence>
<dbReference type="SMART" id="SM00360">
    <property type="entry name" value="RRM"/>
    <property type="match status" value="2"/>
</dbReference>
<feature type="compositionally biased region" description="Gly residues" evidence="3">
    <location>
        <begin position="404"/>
        <end position="420"/>
    </location>
</feature>
<keyword evidence="2" id="KW-0694">RNA-binding</keyword>
<dbReference type="Gene3D" id="3.30.70.330">
    <property type="match status" value="2"/>
</dbReference>
<feature type="region of interest" description="Disordered" evidence="3">
    <location>
        <begin position="1"/>
        <end position="135"/>
    </location>
</feature>
<dbReference type="InterPro" id="IPR035979">
    <property type="entry name" value="RBD_domain_sf"/>
</dbReference>
<feature type="domain" description="RRM" evidence="4">
    <location>
        <begin position="263"/>
        <end position="387"/>
    </location>
</feature>
<reference evidence="5" key="1">
    <citation type="submission" date="2023-10" db="EMBL/GenBank/DDBJ databases">
        <authorList>
            <person name="Noh H."/>
        </authorList>
    </citation>
    <scope>NUCLEOTIDE SEQUENCE</scope>
    <source>
        <strain evidence="5">DUCC4014</strain>
    </source>
</reference>
<dbReference type="SUPFAM" id="SSF54928">
    <property type="entry name" value="RNA-binding domain, RBD"/>
    <property type="match status" value="2"/>
</dbReference>
<feature type="compositionally biased region" description="Low complexity" evidence="3">
    <location>
        <begin position="29"/>
        <end position="55"/>
    </location>
</feature>
<protein>
    <submittedName>
        <fullName evidence="5">Nucleolar protein 13</fullName>
    </submittedName>
</protein>
<dbReference type="InterPro" id="IPR000504">
    <property type="entry name" value="RRM_dom"/>
</dbReference>
<feature type="region of interest" description="Disordered" evidence="3">
    <location>
        <begin position="286"/>
        <end position="338"/>
    </location>
</feature>
<feature type="region of interest" description="Disordered" evidence="3">
    <location>
        <begin position="389"/>
        <end position="494"/>
    </location>
</feature>
<keyword evidence="6" id="KW-1185">Reference proteome</keyword>
<feature type="region of interest" description="Disordered" evidence="3">
    <location>
        <begin position="222"/>
        <end position="247"/>
    </location>
</feature>
<evidence type="ECO:0000256" key="2">
    <source>
        <dbReference type="ARBA" id="ARBA00022884"/>
    </source>
</evidence>